<protein>
    <recommendedName>
        <fullName evidence="7">NAD(P)-binding protein</fullName>
    </recommendedName>
</protein>
<dbReference type="InterPro" id="IPR002347">
    <property type="entry name" value="SDR_fam"/>
</dbReference>
<dbReference type="Pfam" id="PF00106">
    <property type="entry name" value="adh_short"/>
    <property type="match status" value="1"/>
</dbReference>
<comment type="similarity">
    <text evidence="1 4">Belongs to the short-chain dehydrogenases/reductases (SDR) family.</text>
</comment>
<evidence type="ECO:0000313" key="6">
    <source>
        <dbReference type="Proteomes" id="UP000738349"/>
    </source>
</evidence>
<dbReference type="EMBL" id="JAGMUV010000034">
    <property type="protein sequence ID" value="KAH7113629.1"/>
    <property type="molecule type" value="Genomic_DNA"/>
</dbReference>
<keyword evidence="2" id="KW-0521">NADP</keyword>
<sequence>MANSHPVAIVAGGASGIGLSVVEYLAESNWNVAIFDFDKTSGTRVAEKLKDRVIFIHGNASLYDDQVKAFTESWAKWGRIDLVHANVGFGDRIDFGKPANDLPSGAPSQPDILTIDVSLVASIWSAYLAIHFFRKNASKGGKLVFTSSAAGLYPSPEMLLYSAAKHGVLGLTRGLAKRFELTTEPITVNAICPGLVPTPLISPALKEAMPPDMVTPVSTVLRGFKSIVSDDSMTGQVIECSGNEIFHRRALPYANSVAEYLCGGKYKELVDPDEFAKHAAQRGARLKGMSGHSG</sequence>
<dbReference type="InterPro" id="IPR020904">
    <property type="entry name" value="Sc_DH/Rdtase_CS"/>
</dbReference>
<evidence type="ECO:0000256" key="1">
    <source>
        <dbReference type="ARBA" id="ARBA00006484"/>
    </source>
</evidence>
<evidence type="ECO:0000256" key="4">
    <source>
        <dbReference type="RuleBase" id="RU000363"/>
    </source>
</evidence>
<dbReference type="GO" id="GO:0005737">
    <property type="term" value="C:cytoplasm"/>
    <property type="evidence" value="ECO:0007669"/>
    <property type="project" value="TreeGrafter"/>
</dbReference>
<dbReference type="GO" id="GO:0016616">
    <property type="term" value="F:oxidoreductase activity, acting on the CH-OH group of donors, NAD or NADP as acceptor"/>
    <property type="evidence" value="ECO:0007669"/>
    <property type="project" value="TreeGrafter"/>
</dbReference>
<evidence type="ECO:0000256" key="2">
    <source>
        <dbReference type="ARBA" id="ARBA00022857"/>
    </source>
</evidence>
<name>A0A9P9IBG9_9HYPO</name>
<dbReference type="PANTHER" id="PTHR44229:SF4">
    <property type="entry name" value="15-HYDROXYPROSTAGLANDIN DEHYDROGENASE [NAD(+)]"/>
    <property type="match status" value="1"/>
</dbReference>
<dbReference type="Proteomes" id="UP000738349">
    <property type="component" value="Unassembled WGS sequence"/>
</dbReference>
<reference evidence="5" key="1">
    <citation type="journal article" date="2021" name="Nat. Commun.">
        <title>Genetic determinants of endophytism in the Arabidopsis root mycobiome.</title>
        <authorList>
            <person name="Mesny F."/>
            <person name="Miyauchi S."/>
            <person name="Thiergart T."/>
            <person name="Pickel B."/>
            <person name="Atanasova L."/>
            <person name="Karlsson M."/>
            <person name="Huettel B."/>
            <person name="Barry K.W."/>
            <person name="Haridas S."/>
            <person name="Chen C."/>
            <person name="Bauer D."/>
            <person name="Andreopoulos W."/>
            <person name="Pangilinan J."/>
            <person name="LaButti K."/>
            <person name="Riley R."/>
            <person name="Lipzen A."/>
            <person name="Clum A."/>
            <person name="Drula E."/>
            <person name="Henrissat B."/>
            <person name="Kohler A."/>
            <person name="Grigoriev I.V."/>
            <person name="Martin F.M."/>
            <person name="Hacquard S."/>
        </authorList>
    </citation>
    <scope>NUCLEOTIDE SEQUENCE</scope>
    <source>
        <strain evidence="5">MPI-CAGE-AT-0147</strain>
    </source>
</reference>
<accession>A0A9P9IBG9</accession>
<evidence type="ECO:0000256" key="3">
    <source>
        <dbReference type="ARBA" id="ARBA00023002"/>
    </source>
</evidence>
<dbReference type="OrthoDB" id="37659at2759"/>
<keyword evidence="6" id="KW-1185">Reference proteome</keyword>
<dbReference type="PANTHER" id="PTHR44229">
    <property type="entry name" value="15-HYDROXYPROSTAGLANDIN DEHYDROGENASE [NAD(+)]"/>
    <property type="match status" value="1"/>
</dbReference>
<evidence type="ECO:0000313" key="5">
    <source>
        <dbReference type="EMBL" id="KAH7113629.1"/>
    </source>
</evidence>
<organism evidence="5 6">
    <name type="scientific">Dactylonectria macrodidyma</name>
    <dbReference type="NCBI Taxonomy" id="307937"/>
    <lineage>
        <taxon>Eukaryota</taxon>
        <taxon>Fungi</taxon>
        <taxon>Dikarya</taxon>
        <taxon>Ascomycota</taxon>
        <taxon>Pezizomycotina</taxon>
        <taxon>Sordariomycetes</taxon>
        <taxon>Hypocreomycetidae</taxon>
        <taxon>Hypocreales</taxon>
        <taxon>Nectriaceae</taxon>
        <taxon>Dactylonectria</taxon>
    </lineage>
</organism>
<proteinExistence type="inferred from homology"/>
<dbReference type="InterPro" id="IPR036291">
    <property type="entry name" value="NAD(P)-bd_dom_sf"/>
</dbReference>
<dbReference type="Gene3D" id="3.40.50.720">
    <property type="entry name" value="NAD(P)-binding Rossmann-like Domain"/>
    <property type="match status" value="1"/>
</dbReference>
<comment type="caution">
    <text evidence="5">The sequence shown here is derived from an EMBL/GenBank/DDBJ whole genome shotgun (WGS) entry which is preliminary data.</text>
</comment>
<gene>
    <name evidence="5" type="ORF">EDB81DRAFT_768055</name>
</gene>
<dbReference type="SUPFAM" id="SSF51735">
    <property type="entry name" value="NAD(P)-binding Rossmann-fold domains"/>
    <property type="match status" value="1"/>
</dbReference>
<keyword evidence="3" id="KW-0560">Oxidoreductase</keyword>
<dbReference type="AlphaFoldDB" id="A0A9P9IBG9"/>
<dbReference type="PROSITE" id="PS00061">
    <property type="entry name" value="ADH_SHORT"/>
    <property type="match status" value="1"/>
</dbReference>
<dbReference type="PRINTS" id="PR00080">
    <property type="entry name" value="SDRFAMILY"/>
</dbReference>
<dbReference type="PRINTS" id="PR00081">
    <property type="entry name" value="GDHRDH"/>
</dbReference>
<evidence type="ECO:0008006" key="7">
    <source>
        <dbReference type="Google" id="ProtNLM"/>
    </source>
</evidence>